<evidence type="ECO:0000313" key="2">
    <source>
        <dbReference type="EMBL" id="OUQ35951.1"/>
    </source>
</evidence>
<dbReference type="Pfam" id="PF00535">
    <property type="entry name" value="Glycos_transf_2"/>
    <property type="match status" value="1"/>
</dbReference>
<dbReference type="InterPro" id="IPR001173">
    <property type="entry name" value="Glyco_trans_2-like"/>
</dbReference>
<dbReference type="RefSeq" id="WP_087357250.1">
    <property type="nucleotide sequence ID" value="NZ_NFLJ01000005.1"/>
</dbReference>
<accession>A0A1Y4T3Z3</accession>
<feature type="domain" description="Glycosyltransferase 2-like" evidence="1">
    <location>
        <begin position="3"/>
        <end position="137"/>
    </location>
</feature>
<protein>
    <recommendedName>
        <fullName evidence="1">Glycosyltransferase 2-like domain-containing protein</fullName>
    </recommendedName>
</protein>
<dbReference type="OrthoDB" id="9807674at2"/>
<dbReference type="EMBL" id="NFLJ01000005">
    <property type="protein sequence ID" value="OUQ35951.1"/>
    <property type="molecule type" value="Genomic_DNA"/>
</dbReference>
<evidence type="ECO:0000313" key="3">
    <source>
        <dbReference type="Proteomes" id="UP000195305"/>
    </source>
</evidence>
<dbReference type="CDD" id="cd00761">
    <property type="entry name" value="Glyco_tranf_GTA_type"/>
    <property type="match status" value="1"/>
</dbReference>
<dbReference type="SUPFAM" id="SSF53448">
    <property type="entry name" value="Nucleotide-diphospho-sugar transferases"/>
    <property type="match status" value="1"/>
</dbReference>
<name>A0A1Y4T3Z3_9FIRM</name>
<dbReference type="Gene3D" id="3.90.550.10">
    <property type="entry name" value="Spore Coat Polysaccharide Biosynthesis Protein SpsA, Chain A"/>
    <property type="match status" value="1"/>
</dbReference>
<comment type="caution">
    <text evidence="2">The sequence shown here is derived from an EMBL/GenBank/DDBJ whole genome shotgun (WGS) entry which is preliminary data.</text>
</comment>
<dbReference type="PANTHER" id="PTHR22916:SF3">
    <property type="entry name" value="UDP-GLCNAC:BETAGAL BETA-1,3-N-ACETYLGLUCOSAMINYLTRANSFERASE-LIKE PROTEIN 1"/>
    <property type="match status" value="1"/>
</dbReference>
<organism evidence="2 3">
    <name type="scientific">Massilimicrobiota timonensis</name>
    <dbReference type="NCBI Taxonomy" id="1776392"/>
    <lineage>
        <taxon>Bacteria</taxon>
        <taxon>Bacillati</taxon>
        <taxon>Bacillota</taxon>
        <taxon>Erysipelotrichia</taxon>
        <taxon>Erysipelotrichales</taxon>
        <taxon>Erysipelotrichaceae</taxon>
        <taxon>Massilimicrobiota</taxon>
    </lineage>
</organism>
<gene>
    <name evidence="2" type="ORF">B5E75_02650</name>
</gene>
<evidence type="ECO:0000259" key="1">
    <source>
        <dbReference type="Pfam" id="PF00535"/>
    </source>
</evidence>
<proteinExistence type="predicted"/>
<dbReference type="PANTHER" id="PTHR22916">
    <property type="entry name" value="GLYCOSYLTRANSFERASE"/>
    <property type="match status" value="1"/>
</dbReference>
<dbReference type="GO" id="GO:0016758">
    <property type="term" value="F:hexosyltransferase activity"/>
    <property type="evidence" value="ECO:0007669"/>
    <property type="project" value="UniProtKB-ARBA"/>
</dbReference>
<sequence>MISVIVPIYNKDKYIKRCIDSIKKQSFNDFECILVDDGSTDNSANIVLKSIQNDSRFKYIYQKNMGVSSARNTGIKASIGEWICFIDADDFIELDYLEDFMRELNKHNCDVIFSTNENIKENIVIIQELISNFNSWYKYEIFNPPWGKIYKKALIKTYFHHDLSIGEDLLFNINYLLDNQDKKIAFMTSNKYKYSNIEDSLSNTVSKKIITQSIQLIYLISKLSQIQTSEILTIQSNSLSNKILSFYEITKSFDWFLSNPNKEQFKSILSNCSLRLKIMLILWFKQRYTFLKIYFIFLKYLKGY</sequence>
<keyword evidence="3" id="KW-1185">Reference proteome</keyword>
<dbReference type="Proteomes" id="UP000195305">
    <property type="component" value="Unassembled WGS sequence"/>
</dbReference>
<reference evidence="2 3" key="1">
    <citation type="journal article" date="2018" name="BMC Genomics">
        <title>Whole genome sequencing and function prediction of 133 gut anaerobes isolated from chicken caecum in pure cultures.</title>
        <authorList>
            <person name="Medvecky M."/>
            <person name="Cejkova D."/>
            <person name="Polansky O."/>
            <person name="Karasova D."/>
            <person name="Kubasova T."/>
            <person name="Cizek A."/>
            <person name="Rychlik I."/>
        </authorList>
    </citation>
    <scope>NUCLEOTIDE SEQUENCE [LARGE SCALE GENOMIC DNA]</scope>
    <source>
        <strain evidence="2 3">An13</strain>
    </source>
</reference>
<dbReference type="AlphaFoldDB" id="A0A1Y4T3Z3"/>
<dbReference type="InterPro" id="IPR029044">
    <property type="entry name" value="Nucleotide-diphossugar_trans"/>
</dbReference>